<dbReference type="SUPFAM" id="SSF47576">
    <property type="entry name" value="Calponin-homology domain, CH-domain"/>
    <property type="match status" value="1"/>
</dbReference>
<evidence type="ECO:0000256" key="9">
    <source>
        <dbReference type="ARBA" id="ARBA00023054"/>
    </source>
</evidence>
<dbReference type="EMBL" id="JANIIK010000042">
    <property type="protein sequence ID" value="KAJ3606765.1"/>
    <property type="molecule type" value="Genomic_DNA"/>
</dbReference>
<feature type="region of interest" description="Disordered" evidence="15">
    <location>
        <begin position="46"/>
        <end position="136"/>
    </location>
</feature>
<evidence type="ECO:0000313" key="17">
    <source>
        <dbReference type="EMBL" id="KAJ3606765.1"/>
    </source>
</evidence>
<dbReference type="Gene3D" id="1.10.418.10">
    <property type="entry name" value="Calponin-like domain"/>
    <property type="match status" value="1"/>
</dbReference>
<dbReference type="FunFam" id="1.10.418.10:FF:000020">
    <property type="entry name" value="Cytospin-A isoform 1"/>
    <property type="match status" value="1"/>
</dbReference>
<evidence type="ECO:0000256" key="15">
    <source>
        <dbReference type="SAM" id="MobiDB-lite"/>
    </source>
</evidence>
<feature type="region of interest" description="Disordered" evidence="15">
    <location>
        <begin position="1"/>
        <end position="33"/>
    </location>
</feature>
<organism evidence="17 18">
    <name type="scientific">Muraenolepis orangiensis</name>
    <name type="common">Patagonian moray cod</name>
    <dbReference type="NCBI Taxonomy" id="630683"/>
    <lineage>
        <taxon>Eukaryota</taxon>
        <taxon>Metazoa</taxon>
        <taxon>Chordata</taxon>
        <taxon>Craniata</taxon>
        <taxon>Vertebrata</taxon>
        <taxon>Euteleostomi</taxon>
        <taxon>Actinopterygii</taxon>
        <taxon>Neopterygii</taxon>
        <taxon>Teleostei</taxon>
        <taxon>Neoteleostei</taxon>
        <taxon>Acanthomorphata</taxon>
        <taxon>Zeiogadaria</taxon>
        <taxon>Gadariae</taxon>
        <taxon>Gadiformes</taxon>
        <taxon>Muraenolepidoidei</taxon>
        <taxon>Muraenolepididae</taxon>
        <taxon>Muraenolepis</taxon>
    </lineage>
</organism>
<dbReference type="GO" id="GO:0051301">
    <property type="term" value="P:cell division"/>
    <property type="evidence" value="ECO:0007669"/>
    <property type="project" value="UniProtKB-UniRule"/>
</dbReference>
<evidence type="ECO:0000256" key="13">
    <source>
        <dbReference type="RuleBase" id="RU367063"/>
    </source>
</evidence>
<comment type="caution">
    <text evidence="17">The sequence shown here is derived from an EMBL/GenBank/DDBJ whole genome shotgun (WGS) entry which is preliminary data.</text>
</comment>
<keyword evidence="7 13" id="KW-0303">Gap junction</keyword>
<keyword evidence="9 14" id="KW-0175">Coiled coil</keyword>
<sequence>MGNHAGKDNIGHTGSPLDFFSTPPTSPSEDSHLTALASASSSVFTNKMQTGCNPCPPAPTPSNCPRQRPLHGERAPIGNESQRPPLEKSQSREKVEEEAAVAKQWGTVGALGSPPLPPPPCSSPVKPSWQERDSGLESQLGAEQMSQETNLVMQSLMEYYKASLGLSPGPGDAEGAVELLRRLVSERGELAQEVLCLKETLRTERAEWRQFQRDLQVAVSVADRLRTESEEAVVALRERHGAVEAQLAQALRRHRAQDRELQDLRARLQDAGHQLPALFGERPRRPQEGASLDAIKKKVDGGNGTPDLRRVVLLPERSWSLSRLPLPDTADKNSPSLNSSSTLPLCKKEEPAKGKKTAMLLQRQDSWSNLSAKKQDEDQNSESIRPQDGFSVLLRCHGGSRRNALLRWCQTRTQGYKNIEITNFSTSWEDGLAFCAMYHSYLPSHIPYGSLTPEDKKGNLDLAFQTGKSIGITATLTVEEMLKADGPNWQRVLGYVEGVFRHFEM</sequence>
<keyword evidence="18" id="KW-1185">Reference proteome</keyword>
<evidence type="ECO:0000256" key="2">
    <source>
        <dbReference type="ARBA" id="ARBA00009452"/>
    </source>
</evidence>
<evidence type="ECO:0000256" key="6">
    <source>
        <dbReference type="ARBA" id="ARBA00022618"/>
    </source>
</evidence>
<gene>
    <name evidence="17" type="ORF">NHX12_026284</name>
</gene>
<keyword evidence="6 13" id="KW-0132">Cell division</keyword>
<feature type="domain" description="Calponin-homology (CH)" evidence="16">
    <location>
        <begin position="399"/>
        <end position="504"/>
    </location>
</feature>
<dbReference type="GO" id="GO:0005921">
    <property type="term" value="C:gap junction"/>
    <property type="evidence" value="ECO:0007669"/>
    <property type="project" value="UniProtKB-SubCell"/>
</dbReference>
<comment type="subunit">
    <text evidence="3 13">May interact with both microtubules and actin cytoskeleton.</text>
</comment>
<feature type="compositionally biased region" description="Basic and acidic residues" evidence="15">
    <location>
        <begin position="85"/>
        <end position="97"/>
    </location>
</feature>
<evidence type="ECO:0000256" key="7">
    <source>
        <dbReference type="ARBA" id="ARBA00022868"/>
    </source>
</evidence>
<evidence type="ECO:0000256" key="10">
    <source>
        <dbReference type="ARBA" id="ARBA00023212"/>
    </source>
</evidence>
<keyword evidence="8 13" id="KW-0965">Cell junction</keyword>
<comment type="similarity">
    <text evidence="2 13">Belongs to the cytospin-A family.</text>
</comment>
<evidence type="ECO:0000256" key="14">
    <source>
        <dbReference type="SAM" id="Coils"/>
    </source>
</evidence>
<dbReference type="SMART" id="SM00033">
    <property type="entry name" value="CH"/>
    <property type="match status" value="1"/>
</dbReference>
<feature type="region of interest" description="Disordered" evidence="15">
    <location>
        <begin position="323"/>
        <end position="357"/>
    </location>
</feature>
<evidence type="ECO:0000256" key="1">
    <source>
        <dbReference type="ARBA" id="ARBA00004186"/>
    </source>
</evidence>
<dbReference type="OrthoDB" id="21607at2759"/>
<evidence type="ECO:0000256" key="3">
    <source>
        <dbReference type="ARBA" id="ARBA00011235"/>
    </source>
</evidence>
<dbReference type="InterPro" id="IPR001715">
    <property type="entry name" value="CH_dom"/>
</dbReference>
<dbReference type="Proteomes" id="UP001148018">
    <property type="component" value="Unassembled WGS sequence"/>
</dbReference>
<keyword evidence="10 13" id="KW-0206">Cytoskeleton</keyword>
<dbReference type="PANTHER" id="PTHR23167:SF18">
    <property type="entry name" value="CYTOSPIN-A"/>
    <property type="match status" value="1"/>
</dbReference>
<dbReference type="GO" id="GO:0005737">
    <property type="term" value="C:cytoplasm"/>
    <property type="evidence" value="ECO:0007669"/>
    <property type="project" value="UniProtKB-UniRule"/>
</dbReference>
<evidence type="ECO:0000256" key="12">
    <source>
        <dbReference type="ARBA" id="ARBA00025131"/>
    </source>
</evidence>
<evidence type="ECO:0000256" key="4">
    <source>
        <dbReference type="ARBA" id="ARBA00015657"/>
    </source>
</evidence>
<dbReference type="InterPro" id="IPR036872">
    <property type="entry name" value="CH_dom_sf"/>
</dbReference>
<accession>A0A9Q0EG90</accession>
<evidence type="ECO:0000259" key="16">
    <source>
        <dbReference type="PROSITE" id="PS50021"/>
    </source>
</evidence>
<dbReference type="GO" id="GO:0005819">
    <property type="term" value="C:spindle"/>
    <property type="evidence" value="ECO:0007669"/>
    <property type="project" value="UniProtKB-SubCell"/>
</dbReference>
<protein>
    <recommendedName>
        <fullName evidence="4 13">Cytospin-A</fullName>
    </recommendedName>
</protein>
<feature type="coiled-coil region" evidence="14">
    <location>
        <begin position="247"/>
        <end position="274"/>
    </location>
</feature>
<feature type="region of interest" description="Disordered" evidence="15">
    <location>
        <begin position="279"/>
        <end position="308"/>
    </location>
</feature>
<evidence type="ECO:0000256" key="8">
    <source>
        <dbReference type="ARBA" id="ARBA00022949"/>
    </source>
</evidence>
<feature type="compositionally biased region" description="Basic and acidic residues" evidence="15">
    <location>
        <begin position="1"/>
        <end position="10"/>
    </location>
</feature>
<proteinExistence type="inferred from homology"/>
<keyword evidence="5 13" id="KW-0963">Cytoplasm</keyword>
<dbReference type="PANTHER" id="PTHR23167">
    <property type="entry name" value="CALPONIN HOMOLOGY DOMAIN-CONTAINING PROTEIN DDB_G0272472-RELATED"/>
    <property type="match status" value="1"/>
</dbReference>
<dbReference type="Pfam" id="PF00307">
    <property type="entry name" value="CH"/>
    <property type="match status" value="1"/>
</dbReference>
<evidence type="ECO:0000256" key="5">
    <source>
        <dbReference type="ARBA" id="ARBA00022490"/>
    </source>
</evidence>
<evidence type="ECO:0000256" key="11">
    <source>
        <dbReference type="ARBA" id="ARBA00023306"/>
    </source>
</evidence>
<dbReference type="InterPro" id="IPR050540">
    <property type="entry name" value="F-actin_Monoox_Mical"/>
</dbReference>
<evidence type="ECO:0000313" key="18">
    <source>
        <dbReference type="Proteomes" id="UP001148018"/>
    </source>
</evidence>
<comment type="subcellular location">
    <subcellularLocation>
        <location evidence="1 13">Cytoplasm</location>
        <location evidence="1 13">Cytoskeleton</location>
        <location evidence="1 13">Spindle</location>
    </subcellularLocation>
    <subcellularLocation>
        <location evidence="13">Cytoplasm</location>
        <location evidence="13">Cytoskeleton</location>
    </subcellularLocation>
    <subcellularLocation>
        <location evidence="13">Cell junction</location>
        <location evidence="13">Gap junction</location>
    </subcellularLocation>
</comment>
<keyword evidence="11 13" id="KW-0131">Cell cycle</keyword>
<name>A0A9Q0EG90_9TELE</name>
<feature type="compositionally biased region" description="Low complexity" evidence="15">
    <location>
        <begin position="333"/>
        <end position="345"/>
    </location>
</feature>
<dbReference type="PROSITE" id="PS50021">
    <property type="entry name" value="CH"/>
    <property type="match status" value="1"/>
</dbReference>
<comment type="function">
    <text evidence="12 13">Involved in cytokinesis and spindle organization. May play a role in actin cytoskeleton organization and microtubule stabilization and hence required for proper cell adhesion and migration.</text>
</comment>
<reference evidence="17" key="1">
    <citation type="submission" date="2022-07" db="EMBL/GenBank/DDBJ databases">
        <title>Chromosome-level genome of Muraenolepis orangiensis.</title>
        <authorList>
            <person name="Kim J."/>
        </authorList>
    </citation>
    <scope>NUCLEOTIDE SEQUENCE</scope>
    <source>
        <strain evidence="17">KU_S4_2022</strain>
        <tissue evidence="17">Muscle</tissue>
    </source>
</reference>
<dbReference type="AlphaFoldDB" id="A0A9Q0EG90"/>